<proteinExistence type="predicted"/>
<evidence type="ECO:0000313" key="2">
    <source>
        <dbReference type="EMBL" id="SVB77537.1"/>
    </source>
</evidence>
<reference evidence="2" key="1">
    <citation type="submission" date="2018-05" db="EMBL/GenBank/DDBJ databases">
        <authorList>
            <person name="Lanie J.A."/>
            <person name="Ng W.-L."/>
            <person name="Kazmierczak K.M."/>
            <person name="Andrzejewski T.M."/>
            <person name="Davidsen T.M."/>
            <person name="Wayne K.J."/>
            <person name="Tettelin H."/>
            <person name="Glass J.I."/>
            <person name="Rusch D."/>
            <person name="Podicherti R."/>
            <person name="Tsui H.-C.T."/>
            <person name="Winkler M.E."/>
        </authorList>
    </citation>
    <scope>NUCLEOTIDE SEQUENCE</scope>
</reference>
<keyword evidence="1" id="KW-1133">Transmembrane helix</keyword>
<keyword evidence="1" id="KW-0812">Transmembrane</keyword>
<dbReference type="EMBL" id="UINC01056928">
    <property type="protein sequence ID" value="SVB77537.1"/>
    <property type="molecule type" value="Genomic_DNA"/>
</dbReference>
<gene>
    <name evidence="2" type="ORF">METZ01_LOCUS230391</name>
</gene>
<evidence type="ECO:0000256" key="1">
    <source>
        <dbReference type="SAM" id="Phobius"/>
    </source>
</evidence>
<sequence length="50" mass="5545">MIPEEVWYFFVFPWLAFLGAVPAVVLLYMALGAIATGSEYLPGFKSSKSE</sequence>
<keyword evidence="1" id="KW-0472">Membrane</keyword>
<accession>A0A382GSC4</accession>
<protein>
    <submittedName>
        <fullName evidence="2">Uncharacterized protein</fullName>
    </submittedName>
</protein>
<organism evidence="2">
    <name type="scientific">marine metagenome</name>
    <dbReference type="NCBI Taxonomy" id="408172"/>
    <lineage>
        <taxon>unclassified sequences</taxon>
        <taxon>metagenomes</taxon>
        <taxon>ecological metagenomes</taxon>
    </lineage>
</organism>
<feature type="transmembrane region" description="Helical" evidence="1">
    <location>
        <begin position="6"/>
        <end position="31"/>
    </location>
</feature>
<name>A0A382GSC4_9ZZZZ</name>
<dbReference type="AlphaFoldDB" id="A0A382GSC4"/>